<dbReference type="Proteomes" id="UP000030661">
    <property type="component" value="Unassembled WGS sequence"/>
</dbReference>
<dbReference type="EMBL" id="DF820480">
    <property type="protein sequence ID" value="GAK61514.1"/>
    <property type="molecule type" value="Genomic_DNA"/>
</dbReference>
<name>A0A081CAA9_VECG1</name>
<accession>A0A081CAA9</accession>
<dbReference type="STRING" id="1499967.U27_01415"/>
<gene>
    <name evidence="1" type="ORF">U27_01415</name>
</gene>
<keyword evidence="2" id="KW-1185">Reference proteome</keyword>
<dbReference type="AlphaFoldDB" id="A0A081CAA9"/>
<evidence type="ECO:0000313" key="1">
    <source>
        <dbReference type="EMBL" id="GAK61514.1"/>
    </source>
</evidence>
<organism evidence="1">
    <name type="scientific">Vecturithrix granuli</name>
    <dbReference type="NCBI Taxonomy" id="1499967"/>
    <lineage>
        <taxon>Bacteria</taxon>
        <taxon>Candidatus Moduliflexota</taxon>
        <taxon>Candidatus Vecturitrichia</taxon>
        <taxon>Candidatus Vecturitrichales</taxon>
        <taxon>Candidatus Vecturitrichaceae</taxon>
        <taxon>Candidatus Vecturithrix</taxon>
    </lineage>
</organism>
<evidence type="ECO:0000313" key="2">
    <source>
        <dbReference type="Proteomes" id="UP000030661"/>
    </source>
</evidence>
<protein>
    <submittedName>
        <fullName evidence="1">Uncharacterized protein</fullName>
    </submittedName>
</protein>
<dbReference type="HOGENOM" id="CLU_2680180_0_0_0"/>
<sequence>MKTLIKPWKGLKHDYRYIAQDLFREGENPNKTLEGIKTPVRENAIIAFAVTVKTLIKPWKGLKPRFVGDDGPGHAL</sequence>
<proteinExistence type="predicted"/>
<reference evidence="1" key="1">
    <citation type="journal article" date="2015" name="PeerJ">
        <title>First genomic representation of candidate bacterial phylum KSB3 points to enhanced environmental sensing as a trigger of wastewater bulking.</title>
        <authorList>
            <person name="Sekiguchi Y."/>
            <person name="Ohashi A."/>
            <person name="Parks D.H."/>
            <person name="Yamauchi T."/>
            <person name="Tyson G.W."/>
            <person name="Hugenholtz P."/>
        </authorList>
    </citation>
    <scope>NUCLEOTIDE SEQUENCE [LARGE SCALE GENOMIC DNA]</scope>
</reference>